<keyword evidence="4" id="KW-0539">Nucleus</keyword>
<evidence type="ECO:0000313" key="7">
    <source>
        <dbReference type="EMBL" id="KAK1378478.1"/>
    </source>
</evidence>
<reference evidence="7" key="1">
    <citation type="submission" date="2023-02" db="EMBL/GenBank/DDBJ databases">
        <title>Genome of toxic invasive species Heracleum sosnowskyi carries increased number of genes despite the absence of recent whole-genome duplications.</title>
        <authorList>
            <person name="Schelkunov M."/>
            <person name="Shtratnikova V."/>
            <person name="Makarenko M."/>
            <person name="Klepikova A."/>
            <person name="Omelchenko D."/>
            <person name="Novikova G."/>
            <person name="Obukhova E."/>
            <person name="Bogdanov V."/>
            <person name="Penin A."/>
            <person name="Logacheva M."/>
        </authorList>
    </citation>
    <scope>NUCLEOTIDE SEQUENCE</scope>
    <source>
        <strain evidence="7">Hsosn_3</strain>
        <tissue evidence="7">Leaf</tissue>
    </source>
</reference>
<comment type="caution">
    <text evidence="7">The sequence shown here is derived from an EMBL/GenBank/DDBJ whole genome shotgun (WGS) entry which is preliminary data.</text>
</comment>
<keyword evidence="8" id="KW-1185">Reference proteome</keyword>
<evidence type="ECO:0000256" key="3">
    <source>
        <dbReference type="ARBA" id="ARBA00023163"/>
    </source>
</evidence>
<feature type="region of interest" description="Disordered" evidence="5">
    <location>
        <begin position="189"/>
        <end position="212"/>
    </location>
</feature>
<keyword evidence="2" id="KW-0238">DNA-binding</keyword>
<name>A0AAD8I5Z5_9APIA</name>
<dbReference type="GO" id="GO:0003677">
    <property type="term" value="F:DNA binding"/>
    <property type="evidence" value="ECO:0007669"/>
    <property type="project" value="UniProtKB-KW"/>
</dbReference>
<evidence type="ECO:0000256" key="5">
    <source>
        <dbReference type="SAM" id="MobiDB-lite"/>
    </source>
</evidence>
<dbReference type="PROSITE" id="PS51005">
    <property type="entry name" value="NAC"/>
    <property type="match status" value="1"/>
</dbReference>
<dbReference type="PANTHER" id="PTHR31719">
    <property type="entry name" value="NAC TRANSCRIPTION FACTOR 56"/>
    <property type="match status" value="1"/>
</dbReference>
<evidence type="ECO:0000313" key="8">
    <source>
        <dbReference type="Proteomes" id="UP001237642"/>
    </source>
</evidence>
<gene>
    <name evidence="7" type="ORF">POM88_025222</name>
</gene>
<accession>A0AAD8I5Z5</accession>
<feature type="compositionally biased region" description="Acidic residues" evidence="5">
    <location>
        <begin position="191"/>
        <end position="212"/>
    </location>
</feature>
<feature type="domain" description="NAC" evidence="6">
    <location>
        <begin position="13"/>
        <end position="183"/>
    </location>
</feature>
<evidence type="ECO:0000256" key="2">
    <source>
        <dbReference type="ARBA" id="ARBA00023125"/>
    </source>
</evidence>
<dbReference type="SUPFAM" id="SSF101941">
    <property type="entry name" value="NAC domain"/>
    <property type="match status" value="1"/>
</dbReference>
<protein>
    <recommendedName>
        <fullName evidence="6">NAC domain-containing protein</fullName>
    </recommendedName>
</protein>
<keyword evidence="3" id="KW-0804">Transcription</keyword>
<dbReference type="Pfam" id="PF02365">
    <property type="entry name" value="NAM"/>
    <property type="match status" value="1"/>
</dbReference>
<evidence type="ECO:0000259" key="6">
    <source>
        <dbReference type="PROSITE" id="PS51005"/>
    </source>
</evidence>
<keyword evidence="1" id="KW-0805">Transcription regulation</keyword>
<organism evidence="7 8">
    <name type="scientific">Heracleum sosnowskyi</name>
    <dbReference type="NCBI Taxonomy" id="360622"/>
    <lineage>
        <taxon>Eukaryota</taxon>
        <taxon>Viridiplantae</taxon>
        <taxon>Streptophyta</taxon>
        <taxon>Embryophyta</taxon>
        <taxon>Tracheophyta</taxon>
        <taxon>Spermatophyta</taxon>
        <taxon>Magnoliopsida</taxon>
        <taxon>eudicotyledons</taxon>
        <taxon>Gunneridae</taxon>
        <taxon>Pentapetalae</taxon>
        <taxon>asterids</taxon>
        <taxon>campanulids</taxon>
        <taxon>Apiales</taxon>
        <taxon>Apiaceae</taxon>
        <taxon>Apioideae</taxon>
        <taxon>apioid superclade</taxon>
        <taxon>Tordylieae</taxon>
        <taxon>Tordyliinae</taxon>
        <taxon>Heracleum</taxon>
    </lineage>
</organism>
<dbReference type="InterPro" id="IPR036093">
    <property type="entry name" value="NAC_dom_sf"/>
</dbReference>
<dbReference type="AlphaFoldDB" id="A0AAD8I5Z5"/>
<dbReference type="GO" id="GO:0006355">
    <property type="term" value="P:regulation of DNA-templated transcription"/>
    <property type="evidence" value="ECO:0007669"/>
    <property type="project" value="InterPro"/>
</dbReference>
<proteinExistence type="predicted"/>
<reference evidence="7" key="2">
    <citation type="submission" date="2023-05" db="EMBL/GenBank/DDBJ databases">
        <authorList>
            <person name="Schelkunov M.I."/>
        </authorList>
    </citation>
    <scope>NUCLEOTIDE SEQUENCE</scope>
    <source>
        <strain evidence="7">Hsosn_3</strain>
        <tissue evidence="7">Leaf</tissue>
    </source>
</reference>
<evidence type="ECO:0000256" key="1">
    <source>
        <dbReference type="ARBA" id="ARBA00023015"/>
    </source>
</evidence>
<dbReference type="PANTHER" id="PTHR31719:SF130">
    <property type="entry name" value="NAC DOMAIN-CONTAINING PROTEIN 18"/>
    <property type="match status" value="1"/>
</dbReference>
<dbReference type="Proteomes" id="UP001237642">
    <property type="component" value="Unassembled WGS sequence"/>
</dbReference>
<sequence length="212" mass="24935">MDMYEVETKNVKLPNGFYFAPTPNELISHYLLKKIKGLPLPSDIVIIRDAVQLLDPEQHHFDEFPSCLDNEAYYITDKAERKMLEGGSETRTIIKTTTGYWREKKKDFVVTNRRWYSREEIKDIASFGGDDQIIGYKKTFTFFRGKNEKTSWRMDELMVDPEIVPADVRDKAQKMVACKIGVKQPKTPDYGEMEYEIEEDEEEYETEEDEED</sequence>
<dbReference type="EMBL" id="JAUIZM010000006">
    <property type="protein sequence ID" value="KAK1378478.1"/>
    <property type="molecule type" value="Genomic_DNA"/>
</dbReference>
<evidence type="ECO:0000256" key="4">
    <source>
        <dbReference type="ARBA" id="ARBA00023242"/>
    </source>
</evidence>
<dbReference type="InterPro" id="IPR003441">
    <property type="entry name" value="NAC-dom"/>
</dbReference>
<dbReference type="Gene3D" id="2.170.150.80">
    <property type="entry name" value="NAC domain"/>
    <property type="match status" value="1"/>
</dbReference>